<evidence type="ECO:0000313" key="2">
    <source>
        <dbReference type="EMBL" id="KAK2576447.1"/>
    </source>
</evidence>
<keyword evidence="1" id="KW-0472">Membrane</keyword>
<name>A0AAD9RB35_9HYME</name>
<keyword evidence="1" id="KW-0812">Transmembrane</keyword>
<keyword evidence="3" id="KW-1185">Reference proteome</keyword>
<accession>A0AAD9RB35</accession>
<evidence type="ECO:0000256" key="1">
    <source>
        <dbReference type="SAM" id="Phobius"/>
    </source>
</evidence>
<dbReference type="AlphaFoldDB" id="A0AAD9RB35"/>
<reference evidence="2" key="1">
    <citation type="submission" date="2021-08" db="EMBL/GenBank/DDBJ databases">
        <authorList>
            <person name="Misof B."/>
            <person name="Oliver O."/>
            <person name="Podsiadlowski L."/>
            <person name="Donath A."/>
            <person name="Peters R."/>
            <person name="Mayer C."/>
            <person name="Rust J."/>
            <person name="Gunkel S."/>
            <person name="Lesny P."/>
            <person name="Martin S."/>
            <person name="Oeyen J.P."/>
            <person name="Petersen M."/>
            <person name="Panagiotis P."/>
            <person name="Wilbrandt J."/>
            <person name="Tanja T."/>
        </authorList>
    </citation>
    <scope>NUCLEOTIDE SEQUENCE</scope>
    <source>
        <strain evidence="2">GBR_01_08_01A</strain>
        <tissue evidence="2">Thorax + abdomen</tissue>
    </source>
</reference>
<feature type="transmembrane region" description="Helical" evidence="1">
    <location>
        <begin position="145"/>
        <end position="168"/>
    </location>
</feature>
<comment type="caution">
    <text evidence="2">The sequence shown here is derived from an EMBL/GenBank/DDBJ whole genome shotgun (WGS) entry which is preliminary data.</text>
</comment>
<reference evidence="2" key="2">
    <citation type="journal article" date="2023" name="Commun. Biol.">
        <title>Intrasexual cuticular hydrocarbon dimorphism in a wasp sheds light on hydrocarbon biosynthesis genes in Hymenoptera.</title>
        <authorList>
            <person name="Moris V.C."/>
            <person name="Podsiadlowski L."/>
            <person name="Martin S."/>
            <person name="Oeyen J.P."/>
            <person name="Donath A."/>
            <person name="Petersen M."/>
            <person name="Wilbrandt J."/>
            <person name="Misof B."/>
            <person name="Liedtke D."/>
            <person name="Thamm M."/>
            <person name="Scheiner R."/>
            <person name="Schmitt T."/>
            <person name="Niehuis O."/>
        </authorList>
    </citation>
    <scope>NUCLEOTIDE SEQUENCE</scope>
    <source>
        <strain evidence="2">GBR_01_08_01A</strain>
    </source>
</reference>
<dbReference type="EMBL" id="JAIFRP010004406">
    <property type="protein sequence ID" value="KAK2576447.1"/>
    <property type="molecule type" value="Genomic_DNA"/>
</dbReference>
<keyword evidence="1" id="KW-1133">Transmembrane helix</keyword>
<gene>
    <name evidence="2" type="ORF">KPH14_005779</name>
</gene>
<organism evidence="2 3">
    <name type="scientific">Odynerus spinipes</name>
    <dbReference type="NCBI Taxonomy" id="1348599"/>
    <lineage>
        <taxon>Eukaryota</taxon>
        <taxon>Metazoa</taxon>
        <taxon>Ecdysozoa</taxon>
        <taxon>Arthropoda</taxon>
        <taxon>Hexapoda</taxon>
        <taxon>Insecta</taxon>
        <taxon>Pterygota</taxon>
        <taxon>Neoptera</taxon>
        <taxon>Endopterygota</taxon>
        <taxon>Hymenoptera</taxon>
        <taxon>Apocrita</taxon>
        <taxon>Aculeata</taxon>
        <taxon>Vespoidea</taxon>
        <taxon>Vespidae</taxon>
        <taxon>Eumeninae</taxon>
        <taxon>Odynerus</taxon>
    </lineage>
</organism>
<sequence>MQLLEEYEELIERDSAQISVLWKITQIFLYFLSTISGYCCAIIFYILWVDIFGGHCPLWAHAYMIPKVKIIDPNNDDCENPETMTKDIEIDHENWLNYIIVRYDYESNCKVYYFVSLCSCIFGIVWIALFSVCGKGGYDTRIITAPWRIVMPALSFNLIFTIVSMYAAHDLQAGFTKFKFDIQKLFSEITEDNKPASSQMICDVLQQYVEMYNVNGHDTCSLFVVLEISTWLMAWSWTIGLIILMIRVLIVVDFRLLKIMIYEIPYNSVTSLSNTNIDSTSIQLESKKEKQN</sequence>
<dbReference type="Proteomes" id="UP001258017">
    <property type="component" value="Unassembled WGS sequence"/>
</dbReference>
<evidence type="ECO:0000313" key="3">
    <source>
        <dbReference type="Proteomes" id="UP001258017"/>
    </source>
</evidence>
<feature type="transmembrane region" description="Helical" evidence="1">
    <location>
        <begin position="232"/>
        <end position="252"/>
    </location>
</feature>
<proteinExistence type="predicted"/>
<feature type="transmembrane region" description="Helical" evidence="1">
    <location>
        <begin position="111"/>
        <end position="133"/>
    </location>
</feature>
<protein>
    <submittedName>
        <fullName evidence="2">Uncharacterized protein</fullName>
    </submittedName>
</protein>
<feature type="transmembrane region" description="Helical" evidence="1">
    <location>
        <begin position="27"/>
        <end position="48"/>
    </location>
</feature>